<dbReference type="Gene3D" id="1.10.630.10">
    <property type="entry name" value="Cytochrome P450"/>
    <property type="match status" value="1"/>
</dbReference>
<evidence type="ECO:0000256" key="13">
    <source>
        <dbReference type="RuleBase" id="RU000461"/>
    </source>
</evidence>
<name>E4ZIM7_LEPMJ</name>
<dbReference type="GO" id="GO:0016705">
    <property type="term" value="F:oxidoreductase activity, acting on paired donors, with incorporation or reduction of molecular oxygen"/>
    <property type="evidence" value="ECO:0007669"/>
    <property type="project" value="InterPro"/>
</dbReference>
<gene>
    <name evidence="15" type="ORF">LEMA_P060820.1</name>
</gene>
<keyword evidence="6 12" id="KW-0479">Metal-binding</keyword>
<dbReference type="GO" id="GO:0005506">
    <property type="term" value="F:iron ion binding"/>
    <property type="evidence" value="ECO:0007669"/>
    <property type="project" value="InterPro"/>
</dbReference>
<accession>E4ZIM7</accession>
<dbReference type="GO" id="GO:0009403">
    <property type="term" value="P:toxin biosynthetic process"/>
    <property type="evidence" value="ECO:0007669"/>
    <property type="project" value="UniProtKB-ARBA"/>
</dbReference>
<dbReference type="InterPro" id="IPR001128">
    <property type="entry name" value="Cyt_P450"/>
</dbReference>
<evidence type="ECO:0000256" key="3">
    <source>
        <dbReference type="ARBA" id="ARBA00010617"/>
    </source>
</evidence>
<proteinExistence type="inferred from homology"/>
<evidence type="ECO:0000256" key="8">
    <source>
        <dbReference type="ARBA" id="ARBA00023002"/>
    </source>
</evidence>
<dbReference type="HOGENOM" id="CLU_001570_14_11_1"/>
<keyword evidence="9 12" id="KW-0408">Iron</keyword>
<comment type="subcellular location">
    <subcellularLocation>
        <location evidence="2">Membrane</location>
        <topology evidence="2">Single-pass membrane protein</topology>
    </subcellularLocation>
</comment>
<evidence type="ECO:0000313" key="16">
    <source>
        <dbReference type="Proteomes" id="UP000002668"/>
    </source>
</evidence>
<dbReference type="PANTHER" id="PTHR24305">
    <property type="entry name" value="CYTOCHROME P450"/>
    <property type="match status" value="1"/>
</dbReference>
<dbReference type="CDD" id="cd11058">
    <property type="entry name" value="CYP60B-like"/>
    <property type="match status" value="1"/>
</dbReference>
<evidence type="ECO:0000256" key="1">
    <source>
        <dbReference type="ARBA" id="ARBA00001971"/>
    </source>
</evidence>
<protein>
    <submittedName>
        <fullName evidence="15">Similar to cytochrome P450 monooxygenase</fullName>
    </submittedName>
</protein>
<comment type="similarity">
    <text evidence="3 13">Belongs to the cytochrome P450 family.</text>
</comment>
<evidence type="ECO:0000256" key="14">
    <source>
        <dbReference type="SAM" id="Phobius"/>
    </source>
</evidence>
<keyword evidence="8 13" id="KW-0560">Oxidoreductase</keyword>
<evidence type="ECO:0000313" key="15">
    <source>
        <dbReference type="EMBL" id="CBX91048.1"/>
    </source>
</evidence>
<keyword evidence="5 14" id="KW-0812">Transmembrane</keyword>
<dbReference type="eggNOG" id="KOG0158">
    <property type="taxonomic scope" value="Eukaryota"/>
</dbReference>
<dbReference type="Pfam" id="PF00067">
    <property type="entry name" value="p450"/>
    <property type="match status" value="1"/>
</dbReference>
<dbReference type="InParanoid" id="E4ZIM7"/>
<evidence type="ECO:0000256" key="9">
    <source>
        <dbReference type="ARBA" id="ARBA00023004"/>
    </source>
</evidence>
<dbReference type="Proteomes" id="UP000002668">
    <property type="component" value="Genome"/>
</dbReference>
<comment type="cofactor">
    <cofactor evidence="1 12">
        <name>heme</name>
        <dbReference type="ChEBI" id="CHEBI:30413"/>
    </cofactor>
</comment>
<dbReference type="InterPro" id="IPR050121">
    <property type="entry name" value="Cytochrome_P450_monoxygenase"/>
</dbReference>
<dbReference type="EMBL" id="FP929065">
    <property type="protein sequence ID" value="CBX91048.1"/>
    <property type="molecule type" value="Genomic_DNA"/>
</dbReference>
<keyword evidence="16" id="KW-1185">Reference proteome</keyword>
<evidence type="ECO:0000256" key="5">
    <source>
        <dbReference type="ARBA" id="ARBA00022692"/>
    </source>
</evidence>
<dbReference type="SUPFAM" id="SSF48264">
    <property type="entry name" value="Cytochrome P450"/>
    <property type="match status" value="1"/>
</dbReference>
<evidence type="ECO:0000256" key="11">
    <source>
        <dbReference type="ARBA" id="ARBA00023136"/>
    </source>
</evidence>
<evidence type="ECO:0000256" key="10">
    <source>
        <dbReference type="ARBA" id="ARBA00023033"/>
    </source>
</evidence>
<feature type="binding site" description="axial binding residue" evidence="12">
    <location>
        <position position="439"/>
    </location>
    <ligand>
        <name>heme</name>
        <dbReference type="ChEBI" id="CHEBI:30413"/>
    </ligand>
    <ligandPart>
        <name>Fe</name>
        <dbReference type="ChEBI" id="CHEBI:18248"/>
    </ligandPart>
</feature>
<sequence>MSLIQIFVSVIATLLLYVIANAIYRLYFHPLRNFPGPIISAASRIPWHIATWSGTRDHVLIELHAKYGHVVRINPNELSFTQADAWKDIYGHGTKNTRGTLPEKDWAKYNRGINGASSLVNASPEDHGRMRKIFTPAFSDRALKQQEPLLMKYIDLLVSKLREGLQEIPEKKWDMVRMYNFTTFDIMGDITFGEPLHMLENAEYDPWVRAILAGLIFSARLEIFSGYKYFWSVFRTMMRRMNRRRRTHLSHSIDRVTKRLEKGRDSQGVDLWDLVLGQKEGRGLSRAEMDSNAALFMVAGTETTATLVSGLTYYLLRNPAAMQKLVEEIRTTFSNDSDMIMEKLAALPYLNACIKETFRIYPPVPLTMPRVVPEDGSTIVGQFIPPGTSVGIPQHATYMQPRNFTMPTQYVPERWLGDERFERDQRHAVQPFSVGTRDCIGKNMAYHEMRLLIAKVFFNFDIELCPESRDWSDQRTFVLWQKKPLMCRLKAVR</sequence>
<dbReference type="VEuPathDB" id="FungiDB:LEMA_P060820.1"/>
<dbReference type="OrthoDB" id="1470350at2759"/>
<reference evidence="16" key="1">
    <citation type="journal article" date="2011" name="Nat. Commun.">
        <title>Effector diversification within compartments of the Leptosphaeria maculans genome affected by Repeat-Induced Point mutations.</title>
        <authorList>
            <person name="Rouxel T."/>
            <person name="Grandaubert J."/>
            <person name="Hane J.K."/>
            <person name="Hoede C."/>
            <person name="van de Wouw A.P."/>
            <person name="Couloux A."/>
            <person name="Dominguez V."/>
            <person name="Anthouard V."/>
            <person name="Bally P."/>
            <person name="Bourras S."/>
            <person name="Cozijnsen A.J."/>
            <person name="Ciuffetti L.M."/>
            <person name="Degrave A."/>
            <person name="Dilmaghani A."/>
            <person name="Duret L."/>
            <person name="Fudal I."/>
            <person name="Goodwin S.B."/>
            <person name="Gout L."/>
            <person name="Glaser N."/>
            <person name="Linglin J."/>
            <person name="Kema G.H.J."/>
            <person name="Lapalu N."/>
            <person name="Lawrence C.B."/>
            <person name="May K."/>
            <person name="Meyer M."/>
            <person name="Ollivier B."/>
            <person name="Poulain J."/>
            <person name="Schoch C.L."/>
            <person name="Simon A."/>
            <person name="Spatafora J.W."/>
            <person name="Stachowiak A."/>
            <person name="Turgeon B.G."/>
            <person name="Tyler B.M."/>
            <person name="Vincent D."/>
            <person name="Weissenbach J."/>
            <person name="Amselem J."/>
            <person name="Quesneville H."/>
            <person name="Oliver R.P."/>
            <person name="Wincker P."/>
            <person name="Balesdent M.-H."/>
            <person name="Howlett B.J."/>
        </authorList>
    </citation>
    <scope>NUCLEOTIDE SEQUENCE [LARGE SCALE GENOMIC DNA]</scope>
    <source>
        <strain evidence="16">JN3 / isolate v23.1.3 / race Av1-4-5-6-7-8</strain>
    </source>
</reference>
<organism evidence="16">
    <name type="scientific">Leptosphaeria maculans (strain JN3 / isolate v23.1.3 / race Av1-4-5-6-7-8)</name>
    <name type="common">Blackleg fungus</name>
    <name type="synonym">Phoma lingam</name>
    <dbReference type="NCBI Taxonomy" id="985895"/>
    <lineage>
        <taxon>Eukaryota</taxon>
        <taxon>Fungi</taxon>
        <taxon>Dikarya</taxon>
        <taxon>Ascomycota</taxon>
        <taxon>Pezizomycotina</taxon>
        <taxon>Dothideomycetes</taxon>
        <taxon>Pleosporomycetidae</taxon>
        <taxon>Pleosporales</taxon>
        <taxon>Pleosporineae</taxon>
        <taxon>Leptosphaeriaceae</taxon>
        <taxon>Plenodomus</taxon>
        <taxon>Plenodomus lingam/Leptosphaeria maculans species complex</taxon>
    </lineage>
</organism>
<keyword evidence="10 13" id="KW-0503">Monooxygenase</keyword>
<evidence type="ECO:0000256" key="6">
    <source>
        <dbReference type="ARBA" id="ARBA00022723"/>
    </source>
</evidence>
<dbReference type="OMA" id="VRMYNFT"/>
<evidence type="ECO:0000256" key="2">
    <source>
        <dbReference type="ARBA" id="ARBA00004167"/>
    </source>
</evidence>
<dbReference type="PRINTS" id="PR00385">
    <property type="entry name" value="P450"/>
</dbReference>
<dbReference type="GeneID" id="13284471"/>
<dbReference type="InterPro" id="IPR017972">
    <property type="entry name" value="Cyt_P450_CS"/>
</dbReference>
<dbReference type="FunFam" id="1.10.630.10:FF:000047">
    <property type="entry name" value="Cytochrome P450 monooxygenase"/>
    <property type="match status" value="1"/>
</dbReference>
<evidence type="ECO:0000256" key="4">
    <source>
        <dbReference type="ARBA" id="ARBA00022617"/>
    </source>
</evidence>
<dbReference type="GO" id="GO:0016020">
    <property type="term" value="C:membrane"/>
    <property type="evidence" value="ECO:0007669"/>
    <property type="project" value="UniProtKB-SubCell"/>
</dbReference>
<dbReference type="STRING" id="985895.E4ZIM7"/>
<dbReference type="PRINTS" id="PR00463">
    <property type="entry name" value="EP450I"/>
</dbReference>
<dbReference type="PANTHER" id="PTHR24305:SF210">
    <property type="entry name" value="CYTOCHROME P450 MONOOXYGENASE ASQL-RELATED"/>
    <property type="match status" value="1"/>
</dbReference>
<feature type="transmembrane region" description="Helical" evidence="14">
    <location>
        <begin position="6"/>
        <end position="24"/>
    </location>
</feature>
<keyword evidence="11 14" id="KW-0472">Membrane</keyword>
<dbReference type="GO" id="GO:0020037">
    <property type="term" value="F:heme binding"/>
    <property type="evidence" value="ECO:0007669"/>
    <property type="project" value="InterPro"/>
</dbReference>
<keyword evidence="4 12" id="KW-0349">Heme</keyword>
<dbReference type="GO" id="GO:0004497">
    <property type="term" value="F:monooxygenase activity"/>
    <property type="evidence" value="ECO:0007669"/>
    <property type="project" value="UniProtKB-KW"/>
</dbReference>
<keyword evidence="7 14" id="KW-1133">Transmembrane helix</keyword>
<evidence type="ECO:0000256" key="7">
    <source>
        <dbReference type="ARBA" id="ARBA00022989"/>
    </source>
</evidence>
<dbReference type="AlphaFoldDB" id="E4ZIM7"/>
<dbReference type="InterPro" id="IPR036396">
    <property type="entry name" value="Cyt_P450_sf"/>
</dbReference>
<dbReference type="InterPro" id="IPR002401">
    <property type="entry name" value="Cyt_P450_E_grp-I"/>
</dbReference>
<evidence type="ECO:0000256" key="12">
    <source>
        <dbReference type="PIRSR" id="PIRSR602401-1"/>
    </source>
</evidence>
<dbReference type="PROSITE" id="PS00086">
    <property type="entry name" value="CYTOCHROME_P450"/>
    <property type="match status" value="1"/>
</dbReference>